<keyword evidence="4" id="KW-1185">Reference proteome</keyword>
<evidence type="ECO:0000313" key="2">
    <source>
        <dbReference type="EMBL" id="ELT89429.1"/>
    </source>
</evidence>
<protein>
    <recommendedName>
        <fullName evidence="1">Neurotransmitter-gated ion-channel ligand-binding domain-containing protein</fullName>
    </recommendedName>
</protein>
<dbReference type="GO" id="GO:0016020">
    <property type="term" value="C:membrane"/>
    <property type="evidence" value="ECO:0007669"/>
    <property type="project" value="InterPro"/>
</dbReference>
<dbReference type="SUPFAM" id="SSF63712">
    <property type="entry name" value="Nicotinic receptor ligand binding domain-like"/>
    <property type="match status" value="1"/>
</dbReference>
<dbReference type="EMBL" id="KB311362">
    <property type="protein sequence ID" value="ELT89429.1"/>
    <property type="molecule type" value="Genomic_DNA"/>
</dbReference>
<dbReference type="InterPro" id="IPR006201">
    <property type="entry name" value="Neur_channel"/>
</dbReference>
<evidence type="ECO:0000313" key="3">
    <source>
        <dbReference type="EnsemblMetazoa" id="CapteP221034"/>
    </source>
</evidence>
<dbReference type="OrthoDB" id="8182187at2759"/>
<dbReference type="GO" id="GO:0005230">
    <property type="term" value="F:extracellular ligand-gated monoatomic ion channel activity"/>
    <property type="evidence" value="ECO:0007669"/>
    <property type="project" value="InterPro"/>
</dbReference>
<name>R7T723_CAPTE</name>
<organism evidence="2">
    <name type="scientific">Capitella teleta</name>
    <name type="common">Polychaete worm</name>
    <dbReference type="NCBI Taxonomy" id="283909"/>
    <lineage>
        <taxon>Eukaryota</taxon>
        <taxon>Metazoa</taxon>
        <taxon>Spiralia</taxon>
        <taxon>Lophotrochozoa</taxon>
        <taxon>Annelida</taxon>
        <taxon>Polychaeta</taxon>
        <taxon>Sedentaria</taxon>
        <taxon>Scolecida</taxon>
        <taxon>Capitellidae</taxon>
        <taxon>Capitella</taxon>
    </lineage>
</organism>
<gene>
    <name evidence="2" type="ORF">CAPTEDRAFT_221034</name>
</gene>
<dbReference type="Pfam" id="PF02931">
    <property type="entry name" value="Neur_chan_LBD"/>
    <property type="match status" value="1"/>
</dbReference>
<dbReference type="Gene3D" id="2.70.170.10">
    <property type="entry name" value="Neurotransmitter-gated ion-channel ligand-binding domain"/>
    <property type="match status" value="1"/>
</dbReference>
<evidence type="ECO:0000259" key="1">
    <source>
        <dbReference type="Pfam" id="PF02931"/>
    </source>
</evidence>
<accession>R7T723</accession>
<dbReference type="EMBL" id="AMQN01014851">
    <property type="status" value="NOT_ANNOTATED_CDS"/>
    <property type="molecule type" value="Genomic_DNA"/>
</dbReference>
<proteinExistence type="predicted"/>
<sequence>MSSLRCCIRILGIIACLSIIWRKIIDAIKDANAFKGIEHFLLEEKNEGISCLDARAQILDCMREMCRIDSKVFISDRTAEENNLIKIDENIGEILVSCGKEQQLVNDLVNSKQSAGVHGRPGVNPSSPIQVNISLSILQILEYDQDKEVIVLIGRTALEWFDSEVTWNASKYDDIDLVVIDHDALWTPDIIVLGLVQPAVLIHQSRLRVTSQGNITWVQESRYHVNCKPPSSEDSPTCNLRFGSMAYDETKLLLSSPLNLIDAGSYVPNSIWEFSKNKVLKESRSMLFLTGTIYDDVMFQFKLRRRPTTKSKEDEEESGASSILPSAAAAAPALLVLLLTR</sequence>
<reference evidence="4" key="1">
    <citation type="submission" date="2012-12" db="EMBL/GenBank/DDBJ databases">
        <authorList>
            <person name="Hellsten U."/>
            <person name="Grimwood J."/>
            <person name="Chapman J.A."/>
            <person name="Shapiro H."/>
            <person name="Aerts A."/>
            <person name="Otillar R.P."/>
            <person name="Terry A.Y."/>
            <person name="Boore J.L."/>
            <person name="Simakov O."/>
            <person name="Marletaz F."/>
            <person name="Cho S.-J."/>
            <person name="Edsinger-Gonzales E."/>
            <person name="Havlak P."/>
            <person name="Kuo D.-H."/>
            <person name="Larsson T."/>
            <person name="Lv J."/>
            <person name="Arendt D."/>
            <person name="Savage R."/>
            <person name="Osoegawa K."/>
            <person name="de Jong P."/>
            <person name="Lindberg D.R."/>
            <person name="Seaver E.C."/>
            <person name="Weisblat D.A."/>
            <person name="Putnam N.H."/>
            <person name="Grigoriev I.V."/>
            <person name="Rokhsar D.S."/>
        </authorList>
    </citation>
    <scope>NUCLEOTIDE SEQUENCE</scope>
    <source>
        <strain evidence="4">I ESC-2004</strain>
    </source>
</reference>
<dbReference type="HOGENOM" id="CLU_814444_0_0_1"/>
<dbReference type="GO" id="GO:0004888">
    <property type="term" value="F:transmembrane signaling receptor activity"/>
    <property type="evidence" value="ECO:0007669"/>
    <property type="project" value="InterPro"/>
</dbReference>
<dbReference type="InterPro" id="IPR036734">
    <property type="entry name" value="Neur_chan_lig-bd_sf"/>
</dbReference>
<dbReference type="AlphaFoldDB" id="R7T723"/>
<reference evidence="3" key="3">
    <citation type="submission" date="2015-06" db="UniProtKB">
        <authorList>
            <consortium name="EnsemblMetazoa"/>
        </authorList>
    </citation>
    <scope>IDENTIFICATION</scope>
</reference>
<dbReference type="STRING" id="283909.R7T723"/>
<reference evidence="2 4" key="2">
    <citation type="journal article" date="2013" name="Nature">
        <title>Insights into bilaterian evolution from three spiralian genomes.</title>
        <authorList>
            <person name="Simakov O."/>
            <person name="Marletaz F."/>
            <person name="Cho S.J."/>
            <person name="Edsinger-Gonzales E."/>
            <person name="Havlak P."/>
            <person name="Hellsten U."/>
            <person name="Kuo D.H."/>
            <person name="Larsson T."/>
            <person name="Lv J."/>
            <person name="Arendt D."/>
            <person name="Savage R."/>
            <person name="Osoegawa K."/>
            <person name="de Jong P."/>
            <person name="Grimwood J."/>
            <person name="Chapman J.A."/>
            <person name="Shapiro H."/>
            <person name="Aerts A."/>
            <person name="Otillar R.P."/>
            <person name="Terry A.Y."/>
            <person name="Boore J.L."/>
            <person name="Grigoriev I.V."/>
            <person name="Lindberg D.R."/>
            <person name="Seaver E.C."/>
            <person name="Weisblat D.A."/>
            <person name="Putnam N.H."/>
            <person name="Rokhsar D.S."/>
        </authorList>
    </citation>
    <scope>NUCLEOTIDE SEQUENCE</scope>
    <source>
        <strain evidence="2 4">I ESC-2004</strain>
    </source>
</reference>
<evidence type="ECO:0000313" key="4">
    <source>
        <dbReference type="Proteomes" id="UP000014760"/>
    </source>
</evidence>
<dbReference type="EnsemblMetazoa" id="CapteT221034">
    <property type="protein sequence ID" value="CapteP221034"/>
    <property type="gene ID" value="CapteG221034"/>
</dbReference>
<feature type="domain" description="Neurotransmitter-gated ion-channel ligand-binding" evidence="1">
    <location>
        <begin position="103"/>
        <end position="307"/>
    </location>
</feature>
<dbReference type="Proteomes" id="UP000014760">
    <property type="component" value="Unassembled WGS sequence"/>
</dbReference>
<dbReference type="CDD" id="cd18989">
    <property type="entry name" value="LGIC_ECD_cation"/>
    <property type="match status" value="1"/>
</dbReference>
<dbReference type="PANTHER" id="PTHR18945">
    <property type="entry name" value="NEUROTRANSMITTER GATED ION CHANNEL"/>
    <property type="match status" value="1"/>
</dbReference>
<dbReference type="InterPro" id="IPR006202">
    <property type="entry name" value="Neur_chan_lig-bd"/>
</dbReference>